<evidence type="ECO:0000259" key="1">
    <source>
        <dbReference type="Pfam" id="PF00561"/>
    </source>
</evidence>
<proteinExistence type="predicted"/>
<dbReference type="Proteomes" id="UP001165962">
    <property type="component" value="Unassembled WGS sequence"/>
</dbReference>
<keyword evidence="2" id="KW-0378">Hydrolase</keyword>
<keyword evidence="3" id="KW-1185">Reference proteome</keyword>
<evidence type="ECO:0000313" key="2">
    <source>
        <dbReference type="EMBL" id="NHN34515.1"/>
    </source>
</evidence>
<dbReference type="PANTHER" id="PTHR42977">
    <property type="entry name" value="HYDROLASE-RELATED"/>
    <property type="match status" value="1"/>
</dbReference>
<evidence type="ECO:0000313" key="3">
    <source>
        <dbReference type="Proteomes" id="UP001165962"/>
    </source>
</evidence>
<dbReference type="InterPro" id="IPR000073">
    <property type="entry name" value="AB_hydrolase_1"/>
</dbReference>
<feature type="domain" description="AB hydrolase-1" evidence="1">
    <location>
        <begin position="38"/>
        <end position="280"/>
    </location>
</feature>
<dbReference type="PRINTS" id="PR00111">
    <property type="entry name" value="ABHYDROLASE"/>
</dbReference>
<dbReference type="InterPro" id="IPR029058">
    <property type="entry name" value="AB_hydrolase_fold"/>
</dbReference>
<dbReference type="GO" id="GO:0016787">
    <property type="term" value="F:hydrolase activity"/>
    <property type="evidence" value="ECO:0007669"/>
    <property type="project" value="UniProtKB-KW"/>
</dbReference>
<comment type="caution">
    <text evidence="2">The sequence shown here is derived from an EMBL/GenBank/DDBJ whole genome shotgun (WGS) entry which is preliminary data.</text>
</comment>
<accession>A0ABX0JKQ8</accession>
<name>A0ABX0JKQ8_9BACL</name>
<dbReference type="InterPro" id="IPR000639">
    <property type="entry name" value="Epox_hydrolase-like"/>
</dbReference>
<dbReference type="PRINTS" id="PR00412">
    <property type="entry name" value="EPOXHYDRLASE"/>
</dbReference>
<dbReference type="Pfam" id="PF00561">
    <property type="entry name" value="Abhydrolase_1"/>
    <property type="match status" value="1"/>
</dbReference>
<dbReference type="EMBL" id="JAAOIW010000019">
    <property type="protein sequence ID" value="NHN34515.1"/>
    <property type="molecule type" value="Genomic_DNA"/>
</dbReference>
<dbReference type="Gene3D" id="3.40.50.1820">
    <property type="entry name" value="alpha/beta hydrolase"/>
    <property type="match status" value="1"/>
</dbReference>
<sequence>MTGYEHFGKGVEIIVLYKKMNIEGLNIFFREAGSTNHPTLILLHGFPSSSYMFRDLIPLLADRFHVIAPDNPGFGNSSMPTTEEYHYTFENLSIVIEKLIARLCISHYILYIHDYGGPIGFRLAIRNPNRILGFVIQNAVADEKGLGKPFDLFKALWVDRNPATEAAFAKLITFDFTKSQYLVGACQPYLISPDGYSMDQFFLDRPGNSQIQLELGYDYRKNVEEYPVWQQYLRTYQPPTLVAWGKNDFIFTLEGAYAFSRELIHIQTCFLCGGHFVLEEQSRHVSELIKSFFGRIYTWQ</sequence>
<gene>
    <name evidence="2" type="ORF">G9U52_32505</name>
</gene>
<organism evidence="2 3">
    <name type="scientific">Paenibacillus agricola</name>
    <dbReference type="NCBI Taxonomy" id="2716264"/>
    <lineage>
        <taxon>Bacteria</taxon>
        <taxon>Bacillati</taxon>
        <taxon>Bacillota</taxon>
        <taxon>Bacilli</taxon>
        <taxon>Bacillales</taxon>
        <taxon>Paenibacillaceae</taxon>
        <taxon>Paenibacillus</taxon>
    </lineage>
</organism>
<protein>
    <submittedName>
        <fullName evidence="2">Alpha/beta hydrolase</fullName>
    </submittedName>
</protein>
<dbReference type="InterPro" id="IPR051340">
    <property type="entry name" value="Haloalkane_dehalogenase"/>
</dbReference>
<dbReference type="SUPFAM" id="SSF53474">
    <property type="entry name" value="alpha/beta-Hydrolases"/>
    <property type="match status" value="1"/>
</dbReference>
<reference evidence="2" key="1">
    <citation type="submission" date="2020-03" db="EMBL/GenBank/DDBJ databases">
        <title>Draft sequencing of Paenibacilllus sp. S3N08.</title>
        <authorList>
            <person name="Kim D.-U."/>
        </authorList>
    </citation>
    <scope>NUCLEOTIDE SEQUENCE</scope>
    <source>
        <strain evidence="2">S3N08</strain>
    </source>
</reference>
<dbReference type="PANTHER" id="PTHR42977:SF1">
    <property type="entry name" value="BLR6576 PROTEIN"/>
    <property type="match status" value="1"/>
</dbReference>